<protein>
    <submittedName>
        <fullName evidence="2">Uncharacterized protein</fullName>
    </submittedName>
</protein>
<gene>
    <name evidence="2" type="ORF">PYX00_005063</name>
</gene>
<sequence>MTPFDDFMYLLNAVLLGEEPTIEDFILLVGTVVAFVAFVLWCCFPIFPKEPGNPSQYDSRGNGPFNKFENIYHSEIAS</sequence>
<evidence type="ECO:0000256" key="1">
    <source>
        <dbReference type="SAM" id="Phobius"/>
    </source>
</evidence>
<dbReference type="AlphaFoldDB" id="A0AAW2HQZ8"/>
<dbReference type="EMBL" id="JARGDH010000003">
    <property type="protein sequence ID" value="KAL0271912.1"/>
    <property type="molecule type" value="Genomic_DNA"/>
</dbReference>
<evidence type="ECO:0000313" key="2">
    <source>
        <dbReference type="EMBL" id="KAL0271912.1"/>
    </source>
</evidence>
<proteinExistence type="predicted"/>
<feature type="transmembrane region" description="Helical" evidence="1">
    <location>
        <begin position="25"/>
        <end position="47"/>
    </location>
</feature>
<keyword evidence="1" id="KW-0472">Membrane</keyword>
<comment type="caution">
    <text evidence="2">The sequence shown here is derived from an EMBL/GenBank/DDBJ whole genome shotgun (WGS) entry which is preliminary data.</text>
</comment>
<organism evidence="2">
    <name type="scientific">Menopon gallinae</name>
    <name type="common">poultry shaft louse</name>
    <dbReference type="NCBI Taxonomy" id="328185"/>
    <lineage>
        <taxon>Eukaryota</taxon>
        <taxon>Metazoa</taxon>
        <taxon>Ecdysozoa</taxon>
        <taxon>Arthropoda</taxon>
        <taxon>Hexapoda</taxon>
        <taxon>Insecta</taxon>
        <taxon>Pterygota</taxon>
        <taxon>Neoptera</taxon>
        <taxon>Paraneoptera</taxon>
        <taxon>Psocodea</taxon>
        <taxon>Troctomorpha</taxon>
        <taxon>Phthiraptera</taxon>
        <taxon>Amblycera</taxon>
        <taxon>Menoponidae</taxon>
        <taxon>Menopon</taxon>
    </lineage>
</organism>
<reference evidence="2" key="1">
    <citation type="journal article" date="2024" name="Gigascience">
        <title>Chromosome-level genome of the poultry shaft louse Menopon gallinae provides insight into the host-switching and adaptive evolution of parasitic lice.</title>
        <authorList>
            <person name="Xu Y."/>
            <person name="Ma L."/>
            <person name="Liu S."/>
            <person name="Liang Y."/>
            <person name="Liu Q."/>
            <person name="He Z."/>
            <person name="Tian L."/>
            <person name="Duan Y."/>
            <person name="Cai W."/>
            <person name="Li H."/>
            <person name="Song F."/>
        </authorList>
    </citation>
    <scope>NUCLEOTIDE SEQUENCE</scope>
    <source>
        <strain evidence="2">Cailab_2023a</strain>
    </source>
</reference>
<name>A0AAW2HQZ8_9NEOP</name>
<keyword evidence="1" id="KW-0812">Transmembrane</keyword>
<keyword evidence="1" id="KW-1133">Transmembrane helix</keyword>
<accession>A0AAW2HQZ8</accession>